<dbReference type="Gene3D" id="3.40.50.720">
    <property type="entry name" value="NAD(P)-binding Rossmann-like Domain"/>
    <property type="match status" value="1"/>
</dbReference>
<gene>
    <name evidence="7" type="ORF">PaecuDRAFT_3821</name>
</gene>
<accession>E0IDT0</accession>
<dbReference type="EC" id="1.3.1.76" evidence="2"/>
<dbReference type="Pfam" id="PF13241">
    <property type="entry name" value="NAD_binding_7"/>
    <property type="match status" value="1"/>
</dbReference>
<keyword evidence="5" id="KW-0627">Porphyrin biosynthesis</keyword>
<reference evidence="7 8" key="1">
    <citation type="submission" date="2010-07" db="EMBL/GenBank/DDBJ databases">
        <title>The draft genome of Paenibacillus curdlanolyticus YK9.</title>
        <authorList>
            <consortium name="US DOE Joint Genome Institute (JGI-PGF)"/>
            <person name="Lucas S."/>
            <person name="Copeland A."/>
            <person name="Lapidus A."/>
            <person name="Cheng J.-F."/>
            <person name="Bruce D."/>
            <person name="Goodwin L."/>
            <person name="Pitluck S."/>
            <person name="Land M.L."/>
            <person name="Hauser L."/>
            <person name="Chang Y.-J."/>
            <person name="Jeffries C."/>
            <person name="Anderson I.J."/>
            <person name="Johnson E."/>
            <person name="Loganathan U."/>
            <person name="Mulhopadhyay B."/>
            <person name="Kyrpides N."/>
            <person name="Woyke T.J."/>
        </authorList>
    </citation>
    <scope>NUCLEOTIDE SEQUENCE [LARGE SCALE GENOMIC DNA]</scope>
    <source>
        <strain evidence="7 8">YK9</strain>
    </source>
</reference>
<dbReference type="EMBL" id="AEDD01000011">
    <property type="protein sequence ID" value="EFM09284.1"/>
    <property type="molecule type" value="Genomic_DNA"/>
</dbReference>
<dbReference type="InterPro" id="IPR042518">
    <property type="entry name" value="SirC_C"/>
</dbReference>
<name>E0IDT0_9BACL</name>
<keyword evidence="3" id="KW-0560">Oxidoreductase</keyword>
<dbReference type="InterPro" id="IPR036291">
    <property type="entry name" value="NAD(P)-bd_dom_sf"/>
</dbReference>
<dbReference type="GO" id="GO:0019354">
    <property type="term" value="P:siroheme biosynthetic process"/>
    <property type="evidence" value="ECO:0007669"/>
    <property type="project" value="UniProtKB-UniPathway"/>
</dbReference>
<evidence type="ECO:0000256" key="1">
    <source>
        <dbReference type="ARBA" id="ARBA00005010"/>
    </source>
</evidence>
<proteinExistence type="predicted"/>
<dbReference type="InterPro" id="IPR028161">
    <property type="entry name" value="Met8-like"/>
</dbReference>
<comment type="pathway">
    <text evidence="1">Porphyrin-containing compound metabolism; siroheme biosynthesis; sirohydrochlorin from precorrin-2: step 1/1.</text>
</comment>
<organism evidence="7 8">
    <name type="scientific">Paenibacillus curdlanolyticus YK9</name>
    <dbReference type="NCBI Taxonomy" id="717606"/>
    <lineage>
        <taxon>Bacteria</taxon>
        <taxon>Bacillati</taxon>
        <taxon>Bacillota</taxon>
        <taxon>Bacilli</taxon>
        <taxon>Bacillales</taxon>
        <taxon>Paenibacillaceae</taxon>
        <taxon>Paenibacillus</taxon>
    </lineage>
</organism>
<dbReference type="PANTHER" id="PTHR35330">
    <property type="entry name" value="SIROHEME BIOSYNTHESIS PROTEIN MET8"/>
    <property type="match status" value="1"/>
</dbReference>
<dbReference type="SUPFAM" id="SSF75615">
    <property type="entry name" value="Siroheme synthase middle domains-like"/>
    <property type="match status" value="1"/>
</dbReference>
<evidence type="ECO:0000256" key="6">
    <source>
        <dbReference type="ARBA" id="ARBA00047561"/>
    </source>
</evidence>
<dbReference type="STRING" id="717606.PaecuDRAFT_3821"/>
<evidence type="ECO:0000313" key="8">
    <source>
        <dbReference type="Proteomes" id="UP000005387"/>
    </source>
</evidence>
<dbReference type="SUPFAM" id="SSF51735">
    <property type="entry name" value="NAD(P)-binding Rossmann-fold domains"/>
    <property type="match status" value="1"/>
</dbReference>
<evidence type="ECO:0000256" key="2">
    <source>
        <dbReference type="ARBA" id="ARBA00012400"/>
    </source>
</evidence>
<dbReference type="NCBIfam" id="TIGR01470">
    <property type="entry name" value="cysG_Nterm"/>
    <property type="match status" value="1"/>
</dbReference>
<dbReference type="InterPro" id="IPR006367">
    <property type="entry name" value="Sirohaem_synthase_N"/>
</dbReference>
<evidence type="ECO:0000256" key="3">
    <source>
        <dbReference type="ARBA" id="ARBA00023002"/>
    </source>
</evidence>
<sequence length="231" mass="25230">MSEIRYYPIMVDLSGKRCLVVGGGEVACRKVKGLLEAGADDVILISPTLHDELKELERNGRIQVVQRGYIPEDINGANLVFAATNQSQMNANIADEARKLGIWANLADDGAQGSFVTPAVHRQGDLVMALTTSGASPALASRIKQELALAYGDEYAERLSVLRLLRARVLHAGARDGSGGEISPAVRRRLLRLAAEDAEGWKQTAWALREEPDLAAAELERWMESLRMQLL</sequence>
<dbReference type="AlphaFoldDB" id="E0IDT0"/>
<dbReference type="GO" id="GO:0004325">
    <property type="term" value="F:ferrochelatase activity"/>
    <property type="evidence" value="ECO:0007669"/>
    <property type="project" value="InterPro"/>
</dbReference>
<dbReference type="GO" id="GO:0043115">
    <property type="term" value="F:precorrin-2 dehydrogenase activity"/>
    <property type="evidence" value="ECO:0007669"/>
    <property type="project" value="UniProtKB-EC"/>
</dbReference>
<comment type="catalytic activity">
    <reaction evidence="6">
        <text>precorrin-2 + NAD(+) = sirohydrochlorin + NADH + 2 H(+)</text>
        <dbReference type="Rhea" id="RHEA:15613"/>
        <dbReference type="ChEBI" id="CHEBI:15378"/>
        <dbReference type="ChEBI" id="CHEBI:57540"/>
        <dbReference type="ChEBI" id="CHEBI:57945"/>
        <dbReference type="ChEBI" id="CHEBI:58351"/>
        <dbReference type="ChEBI" id="CHEBI:58827"/>
        <dbReference type="EC" id="1.3.1.76"/>
    </reaction>
</comment>
<keyword evidence="4" id="KW-0520">NAD</keyword>
<evidence type="ECO:0000313" key="7">
    <source>
        <dbReference type="EMBL" id="EFM09284.1"/>
    </source>
</evidence>
<dbReference type="eggNOG" id="COG1648">
    <property type="taxonomic scope" value="Bacteria"/>
</dbReference>
<evidence type="ECO:0000256" key="4">
    <source>
        <dbReference type="ARBA" id="ARBA00023027"/>
    </source>
</evidence>
<dbReference type="UniPathway" id="UPA00262">
    <property type="reaction ID" value="UER00222"/>
</dbReference>
<dbReference type="PANTHER" id="PTHR35330:SF1">
    <property type="entry name" value="SIROHEME BIOSYNTHESIS PROTEIN MET8"/>
    <property type="match status" value="1"/>
</dbReference>
<dbReference type="OrthoDB" id="9773765at2"/>
<dbReference type="Gene3D" id="1.10.8.610">
    <property type="entry name" value="SirC, precorrin-2 dehydrogenase, C-terminal helical domain-like"/>
    <property type="match status" value="1"/>
</dbReference>
<dbReference type="Proteomes" id="UP000005387">
    <property type="component" value="Unassembled WGS sequence"/>
</dbReference>
<protein>
    <recommendedName>
        <fullName evidence="2">precorrin-2 dehydrogenase</fullName>
        <ecNumber evidence="2">1.3.1.76</ecNumber>
    </recommendedName>
</protein>
<keyword evidence="8" id="KW-1185">Reference proteome</keyword>
<evidence type="ECO:0000256" key="5">
    <source>
        <dbReference type="ARBA" id="ARBA00023244"/>
    </source>
</evidence>